<dbReference type="SUPFAM" id="SSF52518">
    <property type="entry name" value="Thiamin diphosphate-binding fold (THDP-binding)"/>
    <property type="match status" value="1"/>
</dbReference>
<evidence type="ECO:0000256" key="3">
    <source>
        <dbReference type="ARBA" id="ARBA00023052"/>
    </source>
</evidence>
<reference evidence="5 6" key="1">
    <citation type="submission" date="2018-12" db="EMBL/GenBank/DDBJ databases">
        <authorList>
            <person name="Yu L."/>
        </authorList>
    </citation>
    <scope>NUCLEOTIDE SEQUENCE [LARGE SCALE GENOMIC DNA]</scope>
    <source>
        <strain evidence="5 6">S5H2222</strain>
    </source>
</reference>
<dbReference type="CDD" id="cd07033">
    <property type="entry name" value="TPP_PYR_DXS_TK_like"/>
    <property type="match status" value="1"/>
</dbReference>
<dbReference type="PANTHER" id="PTHR43825">
    <property type="entry name" value="PYRUVATE DEHYDROGENASE E1 COMPONENT"/>
    <property type="match status" value="1"/>
</dbReference>
<name>A0A3S0HNJ5_9BACI</name>
<comment type="similarity">
    <text evidence="2">Belongs to the transketolase family.</text>
</comment>
<dbReference type="EMBL" id="RXNR01000013">
    <property type="protein sequence ID" value="RTQ94131.1"/>
    <property type="molecule type" value="Genomic_DNA"/>
</dbReference>
<dbReference type="Gene3D" id="3.40.50.920">
    <property type="match status" value="1"/>
</dbReference>
<dbReference type="OrthoDB" id="9803371at2"/>
<dbReference type="SUPFAM" id="SSF52922">
    <property type="entry name" value="TK C-terminal domain-like"/>
    <property type="match status" value="1"/>
</dbReference>
<dbReference type="Pfam" id="PF02780">
    <property type="entry name" value="Transketolase_C"/>
    <property type="match status" value="1"/>
</dbReference>
<proteinExistence type="inferred from homology"/>
<dbReference type="InterPro" id="IPR029061">
    <property type="entry name" value="THDP-binding"/>
</dbReference>
<sequence length="336" mass="36792">MVNKNLTEYYGSLSHLDNESWELYRSLELAKELTAGETLAKLGDEHPEIVALCADLGKPTRLIDFGNKYPDRFFNFGLAEKNMVTAAAGLATTGKIPFVATYASFLGLLCAEQIRTAVAYPNLKVRLIGTHTGIAMGYYGSSHHATEDISIVRSMANMTVISPCDGTSLADLIEESVKTYDGPIYFRVSRGREDSVYKNRNIKSKIGRANVLRDGNDIAIIACGVTVQWALEAAEILAAEGIQAKIIDMHTIKPIDVDCILQTAKEVGNIVTVEEHNIMGGLGSAVAEILMENGAHCKFKRHGLNDEYSIIGKPYYLYGYYKLDGKGIAEVAKKQL</sequence>
<dbReference type="FunFam" id="3.40.50.970:FF:000129">
    <property type="entry name" value="Transketolase"/>
    <property type="match status" value="1"/>
</dbReference>
<evidence type="ECO:0000256" key="2">
    <source>
        <dbReference type="ARBA" id="ARBA00007131"/>
    </source>
</evidence>
<keyword evidence="3" id="KW-0786">Thiamine pyrophosphate</keyword>
<organism evidence="5 6">
    <name type="scientific">Lysinibacillus telephonicus</name>
    <dbReference type="NCBI Taxonomy" id="1714840"/>
    <lineage>
        <taxon>Bacteria</taxon>
        <taxon>Bacillati</taxon>
        <taxon>Bacillota</taxon>
        <taxon>Bacilli</taxon>
        <taxon>Bacillales</taxon>
        <taxon>Bacillaceae</taxon>
        <taxon>Lysinibacillus</taxon>
    </lineage>
</organism>
<dbReference type="SMART" id="SM00861">
    <property type="entry name" value="Transket_pyr"/>
    <property type="match status" value="1"/>
</dbReference>
<dbReference type="InterPro" id="IPR051157">
    <property type="entry name" value="PDH/Transketolase"/>
</dbReference>
<dbReference type="AlphaFoldDB" id="A0A3S0HNJ5"/>
<protein>
    <submittedName>
        <fullName evidence="5">Transketolase</fullName>
    </submittedName>
</protein>
<evidence type="ECO:0000313" key="5">
    <source>
        <dbReference type="EMBL" id="RTQ94131.1"/>
    </source>
</evidence>
<dbReference type="Gene3D" id="3.40.50.970">
    <property type="match status" value="1"/>
</dbReference>
<dbReference type="Pfam" id="PF02779">
    <property type="entry name" value="Transket_pyr"/>
    <property type="match status" value="1"/>
</dbReference>
<accession>A0A3S0HNJ5</accession>
<keyword evidence="6" id="KW-1185">Reference proteome</keyword>
<comment type="cofactor">
    <cofactor evidence="1">
        <name>thiamine diphosphate</name>
        <dbReference type="ChEBI" id="CHEBI:58937"/>
    </cofactor>
</comment>
<evidence type="ECO:0000259" key="4">
    <source>
        <dbReference type="SMART" id="SM00861"/>
    </source>
</evidence>
<dbReference type="InterPro" id="IPR033248">
    <property type="entry name" value="Transketolase_C"/>
</dbReference>
<comment type="caution">
    <text evidence="5">The sequence shown here is derived from an EMBL/GenBank/DDBJ whole genome shotgun (WGS) entry which is preliminary data.</text>
</comment>
<feature type="domain" description="Transketolase-like pyrimidine-binding" evidence="4">
    <location>
        <begin position="29"/>
        <end position="195"/>
    </location>
</feature>
<dbReference type="Proteomes" id="UP000276349">
    <property type="component" value="Unassembled WGS sequence"/>
</dbReference>
<dbReference type="InterPro" id="IPR009014">
    <property type="entry name" value="Transketo_C/PFOR_II"/>
</dbReference>
<evidence type="ECO:0000313" key="6">
    <source>
        <dbReference type="Proteomes" id="UP000276349"/>
    </source>
</evidence>
<dbReference type="RefSeq" id="WP_126293600.1">
    <property type="nucleotide sequence ID" value="NZ_CP155468.1"/>
</dbReference>
<evidence type="ECO:0000256" key="1">
    <source>
        <dbReference type="ARBA" id="ARBA00001964"/>
    </source>
</evidence>
<gene>
    <name evidence="5" type="ORF">EKG35_06315</name>
</gene>
<dbReference type="InterPro" id="IPR005475">
    <property type="entry name" value="Transketolase-like_Pyr-bd"/>
</dbReference>
<dbReference type="PANTHER" id="PTHR43825:SF1">
    <property type="entry name" value="TRANSKETOLASE-LIKE PYRIMIDINE-BINDING DOMAIN-CONTAINING PROTEIN"/>
    <property type="match status" value="1"/>
</dbReference>